<evidence type="ECO:0000313" key="1">
    <source>
        <dbReference type="EMBL" id="OGY52253.1"/>
    </source>
</evidence>
<dbReference type="AlphaFoldDB" id="A0A1G1YIU2"/>
<protein>
    <submittedName>
        <fullName evidence="1">Uncharacterized protein</fullName>
    </submittedName>
</protein>
<accession>A0A1G1YIU2</accession>
<sequence length="70" mass="8282">MALSNRQKRVIRYQDLRGVERTKNCGSAESARQCISWLKREGFEFISQEIIEKETVTTKTKRPKMRHPDD</sequence>
<gene>
    <name evidence="1" type="ORF">A3A02_01615</name>
</gene>
<organism evidence="1 2">
    <name type="scientific">Candidatus Buchananbacteria bacterium RIFCSPLOWO2_01_FULL_39_33</name>
    <dbReference type="NCBI Taxonomy" id="1797543"/>
    <lineage>
        <taxon>Bacteria</taxon>
        <taxon>Candidatus Buchananiibacteriota</taxon>
    </lineage>
</organism>
<dbReference type="Proteomes" id="UP000177376">
    <property type="component" value="Unassembled WGS sequence"/>
</dbReference>
<name>A0A1G1YIU2_9BACT</name>
<evidence type="ECO:0000313" key="2">
    <source>
        <dbReference type="Proteomes" id="UP000177376"/>
    </source>
</evidence>
<reference evidence="1 2" key="1">
    <citation type="journal article" date="2016" name="Nat. Commun.">
        <title>Thousands of microbial genomes shed light on interconnected biogeochemical processes in an aquifer system.</title>
        <authorList>
            <person name="Anantharaman K."/>
            <person name="Brown C.T."/>
            <person name="Hug L.A."/>
            <person name="Sharon I."/>
            <person name="Castelle C.J."/>
            <person name="Probst A.J."/>
            <person name="Thomas B.C."/>
            <person name="Singh A."/>
            <person name="Wilkins M.J."/>
            <person name="Karaoz U."/>
            <person name="Brodie E.L."/>
            <person name="Williams K.H."/>
            <person name="Hubbard S.S."/>
            <person name="Banfield J.F."/>
        </authorList>
    </citation>
    <scope>NUCLEOTIDE SEQUENCE [LARGE SCALE GENOMIC DNA]</scope>
</reference>
<proteinExistence type="predicted"/>
<dbReference type="EMBL" id="MHIM01000022">
    <property type="protein sequence ID" value="OGY52253.1"/>
    <property type="molecule type" value="Genomic_DNA"/>
</dbReference>
<comment type="caution">
    <text evidence="1">The sequence shown here is derived from an EMBL/GenBank/DDBJ whole genome shotgun (WGS) entry which is preliminary data.</text>
</comment>